<dbReference type="PANTHER" id="PTHR28013">
    <property type="entry name" value="PROTEIN DCV1-RELATED"/>
    <property type="match status" value="1"/>
</dbReference>
<evidence type="ECO:0000256" key="4">
    <source>
        <dbReference type="ARBA" id="ARBA00023136"/>
    </source>
</evidence>
<evidence type="ECO:0000256" key="1">
    <source>
        <dbReference type="ARBA" id="ARBA00004141"/>
    </source>
</evidence>
<keyword evidence="2 6" id="KW-0812">Transmembrane</keyword>
<dbReference type="EMBL" id="JAACLJ010000007">
    <property type="protein sequence ID" value="KAF4583120.1"/>
    <property type="molecule type" value="Genomic_DNA"/>
</dbReference>
<feature type="transmembrane region" description="Helical" evidence="6">
    <location>
        <begin position="81"/>
        <end position="105"/>
    </location>
</feature>
<name>A0A8H4VBN1_9HYPO</name>
<reference evidence="8 9" key="1">
    <citation type="journal article" date="2020" name="G3 (Bethesda)">
        <title>Genetic Underpinnings of Host Manipulation by Ophiocordyceps as Revealed by Comparative Transcriptomics.</title>
        <authorList>
            <person name="Will I."/>
            <person name="Das B."/>
            <person name="Trinh T."/>
            <person name="Brachmann A."/>
            <person name="Ohm R.A."/>
            <person name="de Bekker C."/>
        </authorList>
    </citation>
    <scope>NUCLEOTIDE SEQUENCE [LARGE SCALE GENOMIC DNA]</scope>
    <source>
        <strain evidence="8 9">EC05</strain>
    </source>
</reference>
<proteinExistence type="predicted"/>
<evidence type="ECO:0000313" key="9">
    <source>
        <dbReference type="Proteomes" id="UP000562929"/>
    </source>
</evidence>
<dbReference type="AlphaFoldDB" id="A0A8H4VBN1"/>
<feature type="compositionally biased region" description="Gly residues" evidence="5">
    <location>
        <begin position="538"/>
        <end position="552"/>
    </location>
</feature>
<keyword evidence="3 6" id="KW-1133">Transmembrane helix</keyword>
<evidence type="ECO:0000256" key="7">
    <source>
        <dbReference type="SAM" id="SignalP"/>
    </source>
</evidence>
<dbReference type="Proteomes" id="UP000562929">
    <property type="component" value="Unassembled WGS sequence"/>
</dbReference>
<feature type="compositionally biased region" description="Gly residues" evidence="5">
    <location>
        <begin position="335"/>
        <end position="347"/>
    </location>
</feature>
<dbReference type="PANTHER" id="PTHR28013:SF3">
    <property type="entry name" value="PROTEIN DCV1-RELATED"/>
    <property type="match status" value="1"/>
</dbReference>
<dbReference type="GO" id="GO:0035838">
    <property type="term" value="C:growing cell tip"/>
    <property type="evidence" value="ECO:0007669"/>
    <property type="project" value="TreeGrafter"/>
</dbReference>
<feature type="compositionally biased region" description="Polar residues" evidence="5">
    <location>
        <begin position="484"/>
        <end position="494"/>
    </location>
</feature>
<dbReference type="GO" id="GO:0032153">
    <property type="term" value="C:cell division site"/>
    <property type="evidence" value="ECO:0007669"/>
    <property type="project" value="TreeGrafter"/>
</dbReference>
<evidence type="ECO:0000256" key="3">
    <source>
        <dbReference type="ARBA" id="ARBA00022989"/>
    </source>
</evidence>
<feature type="compositionally biased region" description="Basic and acidic residues" evidence="5">
    <location>
        <begin position="471"/>
        <end position="483"/>
    </location>
</feature>
<dbReference type="GO" id="GO:0005886">
    <property type="term" value="C:plasma membrane"/>
    <property type="evidence" value="ECO:0007669"/>
    <property type="project" value="InterPro"/>
</dbReference>
<feature type="transmembrane region" description="Helical" evidence="6">
    <location>
        <begin position="117"/>
        <end position="143"/>
    </location>
</feature>
<feature type="compositionally biased region" description="Gly residues" evidence="5">
    <location>
        <begin position="368"/>
        <end position="377"/>
    </location>
</feature>
<evidence type="ECO:0000313" key="8">
    <source>
        <dbReference type="EMBL" id="KAF4583120.1"/>
    </source>
</evidence>
<evidence type="ECO:0000256" key="6">
    <source>
        <dbReference type="SAM" id="Phobius"/>
    </source>
</evidence>
<protein>
    <submittedName>
        <fullName evidence="8">pH-response regulator protein palI/rim-9</fullName>
    </submittedName>
</protein>
<dbReference type="OrthoDB" id="2354757at2759"/>
<gene>
    <name evidence="8" type="ORF">GQ602_006264</name>
</gene>
<evidence type="ECO:0000256" key="5">
    <source>
        <dbReference type="SAM" id="MobiDB-lite"/>
    </source>
</evidence>
<feature type="transmembrane region" description="Helical" evidence="6">
    <location>
        <begin position="149"/>
        <end position="175"/>
    </location>
</feature>
<keyword evidence="4 6" id="KW-0472">Membrane</keyword>
<feature type="region of interest" description="Disordered" evidence="5">
    <location>
        <begin position="241"/>
        <end position="563"/>
    </location>
</feature>
<evidence type="ECO:0000256" key="2">
    <source>
        <dbReference type="ARBA" id="ARBA00022692"/>
    </source>
</evidence>
<dbReference type="InterPro" id="IPR009571">
    <property type="entry name" value="SUR7/Rim9-like_fungi"/>
</dbReference>
<dbReference type="InterPro" id="IPR051380">
    <property type="entry name" value="pH-response_reg_palI/RIM9"/>
</dbReference>
<keyword evidence="9" id="KW-1185">Reference proteome</keyword>
<keyword evidence="7" id="KW-0732">Signal</keyword>
<feature type="signal peptide" evidence="7">
    <location>
        <begin position="1"/>
        <end position="21"/>
    </location>
</feature>
<comment type="subcellular location">
    <subcellularLocation>
        <location evidence="1">Membrane</location>
        <topology evidence="1">Multi-pass membrane protein</topology>
    </subcellularLocation>
</comment>
<feature type="compositionally biased region" description="Low complexity" evidence="5">
    <location>
        <begin position="309"/>
        <end position="324"/>
    </location>
</feature>
<feature type="compositionally biased region" description="Gly residues" evidence="5">
    <location>
        <begin position="276"/>
        <end position="298"/>
    </location>
</feature>
<dbReference type="Pfam" id="PF06687">
    <property type="entry name" value="SUR7"/>
    <property type="match status" value="1"/>
</dbReference>
<sequence length="563" mass="58974">MFRPSTPLSVLLLAAFALLLATTISVPIVKAIPLASFKDVNFGALGFCKGDQCSLTLGLDTAALLDNENQAFAVPTSTRNVISFALIIHPIAAALALAITIMAIASHLRPLSHSTRYLLILFVLVFLTFLASLAAFLVDILLFLPHLQFGAFLTLAATIVLGISGIASCAMRRAVVSRLAHKRRIEENAEMSGENYHLGSISKPSFTSSTEPTLPVIGTVMSTVDSKPQFASFEYSNKADMADDMSPSSPGPPQYLASNNMYGDRPPVRAAAMGPLRGGGGMPTRGRGGFGSPPGRGGYPVPTRGGYGSPPSSRGGYGSPSPSRGGYGSPPPTRGGYGPTGRGGVVGLPGRVSPHEGGPGPPRAAIGARGGRGGAQGFGTAARPYDASPVYGQGPVRSRSNSPERMRYGSPPRADSPPSRGRVASMESTYSQDDGFMPARTGWNDGPATREPDDFDVYSLYENGPYDDGEPMPRTRSPAESDRSGFTSISQRSVNPRWRGKAQPPRRPSNASLVPRGLVPQKPLRRPDVLLDNPDFSLGGGGGGARRGGMGLTPGSAYPTTAY</sequence>
<accession>A0A8H4VBN1</accession>
<feature type="chain" id="PRO_5034690067" evidence="7">
    <location>
        <begin position="22"/>
        <end position="563"/>
    </location>
</feature>
<comment type="caution">
    <text evidence="8">The sequence shown here is derived from an EMBL/GenBank/DDBJ whole genome shotgun (WGS) entry which is preliminary data.</text>
</comment>
<organism evidence="8 9">
    <name type="scientific">Ophiocordyceps camponoti-floridani</name>
    <dbReference type="NCBI Taxonomy" id="2030778"/>
    <lineage>
        <taxon>Eukaryota</taxon>
        <taxon>Fungi</taxon>
        <taxon>Dikarya</taxon>
        <taxon>Ascomycota</taxon>
        <taxon>Pezizomycotina</taxon>
        <taxon>Sordariomycetes</taxon>
        <taxon>Hypocreomycetidae</taxon>
        <taxon>Hypocreales</taxon>
        <taxon>Ophiocordycipitaceae</taxon>
        <taxon>Ophiocordyceps</taxon>
    </lineage>
</organism>